<dbReference type="PANTHER" id="PTHR31252:SF11">
    <property type="entry name" value="DUF4419 DOMAIN-CONTAINING PROTEIN"/>
    <property type="match status" value="1"/>
</dbReference>
<evidence type="ECO:0000313" key="2">
    <source>
        <dbReference type="Proteomes" id="UP000029665"/>
    </source>
</evidence>
<protein>
    <submittedName>
        <fullName evidence="1">Uncharacterized protein</fullName>
    </submittedName>
</protein>
<dbReference type="STRING" id="5643.A0A060SL11"/>
<dbReference type="PANTHER" id="PTHR31252">
    <property type="entry name" value="DUF4419 DOMAIN-CONTAINING PROTEIN"/>
    <property type="match status" value="1"/>
</dbReference>
<reference evidence="1" key="1">
    <citation type="submission" date="2014-01" db="EMBL/GenBank/DDBJ databases">
        <title>The genome of the white-rot fungus Pycnoporus cinnabarinus: a basidiomycete model with a versatile arsenal for lignocellulosic biomass breakdown.</title>
        <authorList>
            <person name="Levasseur A."/>
            <person name="Lomascolo A."/>
            <person name="Ruiz-Duenas F.J."/>
            <person name="Uzan E."/>
            <person name="Piumi F."/>
            <person name="Kues U."/>
            <person name="Ram A.F.J."/>
            <person name="Murat C."/>
            <person name="Haon M."/>
            <person name="Benoit I."/>
            <person name="Arfi Y."/>
            <person name="Chevret D."/>
            <person name="Drula E."/>
            <person name="Kwon M.J."/>
            <person name="Gouret P."/>
            <person name="Lesage-Meessen L."/>
            <person name="Lombard V."/>
            <person name="Mariette J."/>
            <person name="Noirot C."/>
            <person name="Park J."/>
            <person name="Patyshakuliyeva A."/>
            <person name="Wieneger R.A.B."/>
            <person name="Wosten H.A.B."/>
            <person name="Martin F."/>
            <person name="Coutinho P.M."/>
            <person name="de Vries R."/>
            <person name="Martinez A.T."/>
            <person name="Klopp C."/>
            <person name="Pontarotti P."/>
            <person name="Henrissat B."/>
            <person name="Record E."/>
        </authorList>
    </citation>
    <scope>NUCLEOTIDE SEQUENCE [LARGE SCALE GENOMIC DNA]</scope>
    <source>
        <strain evidence="1">BRFM137</strain>
    </source>
</reference>
<name>A0A060SL11_PYCCI</name>
<sequence length="155" mass="17901">MPVTFAVSPVQATEVYGDNASTDAEILRGACYPQFEHCKEILQTSITEDERLSLYPQTNGFVWTVLKAYGEHHHLTLRPDDVWIAILTQLCFYINAHVEELRRYFVAHDGKKELIVQTGGDRYSVDFGYLARVMTERIHENRRYPRSPYPTPPPN</sequence>
<evidence type="ECO:0000313" key="1">
    <source>
        <dbReference type="EMBL" id="CDO75212.1"/>
    </source>
</evidence>
<dbReference type="HOGENOM" id="CLU_1696400_0_0_1"/>
<proteinExistence type="predicted"/>
<gene>
    <name evidence="1" type="ORF">BN946_scf184794.g19</name>
</gene>
<organism evidence="1 2">
    <name type="scientific">Pycnoporus cinnabarinus</name>
    <name type="common">Cinnabar-red polypore</name>
    <name type="synonym">Trametes cinnabarina</name>
    <dbReference type="NCBI Taxonomy" id="5643"/>
    <lineage>
        <taxon>Eukaryota</taxon>
        <taxon>Fungi</taxon>
        <taxon>Dikarya</taxon>
        <taxon>Basidiomycota</taxon>
        <taxon>Agaricomycotina</taxon>
        <taxon>Agaricomycetes</taxon>
        <taxon>Polyporales</taxon>
        <taxon>Polyporaceae</taxon>
        <taxon>Trametes</taxon>
    </lineage>
</organism>
<dbReference type="InterPro" id="IPR025533">
    <property type="entry name" value="DUF4419"/>
</dbReference>
<dbReference type="Pfam" id="PF14388">
    <property type="entry name" value="DUF4419"/>
    <property type="match status" value="1"/>
</dbReference>
<comment type="caution">
    <text evidence="1">The sequence shown here is derived from an EMBL/GenBank/DDBJ whole genome shotgun (WGS) entry which is preliminary data.</text>
</comment>
<keyword evidence="2" id="KW-1185">Reference proteome</keyword>
<accession>A0A060SL11</accession>
<dbReference type="AlphaFoldDB" id="A0A060SL11"/>
<dbReference type="Proteomes" id="UP000029665">
    <property type="component" value="Unassembled WGS sequence"/>
</dbReference>
<dbReference type="EMBL" id="CCBP010000245">
    <property type="protein sequence ID" value="CDO75212.1"/>
    <property type="molecule type" value="Genomic_DNA"/>
</dbReference>
<dbReference type="OrthoDB" id="9978173at2759"/>